<evidence type="ECO:0000313" key="8">
    <source>
        <dbReference type="Proteomes" id="UP000251075"/>
    </source>
</evidence>
<dbReference type="InterPro" id="IPR012406">
    <property type="entry name" value="UreE"/>
</dbReference>
<evidence type="ECO:0000256" key="5">
    <source>
        <dbReference type="HAMAP-Rule" id="MF_00822"/>
    </source>
</evidence>
<dbReference type="GO" id="GO:0065003">
    <property type="term" value="P:protein-containing complex assembly"/>
    <property type="evidence" value="ECO:0007669"/>
    <property type="project" value="InterPro"/>
</dbReference>
<dbReference type="AlphaFoldDB" id="A0A364NUA9"/>
<evidence type="ECO:0000256" key="4">
    <source>
        <dbReference type="ARBA" id="ARBA00023186"/>
    </source>
</evidence>
<keyword evidence="8" id="KW-1185">Reference proteome</keyword>
<evidence type="ECO:0000256" key="2">
    <source>
        <dbReference type="ARBA" id="ARBA00022490"/>
    </source>
</evidence>
<organism evidence="7 8">
    <name type="scientific">Paramagnetospirillum kuznetsovii</name>
    <dbReference type="NCBI Taxonomy" id="2053833"/>
    <lineage>
        <taxon>Bacteria</taxon>
        <taxon>Pseudomonadati</taxon>
        <taxon>Pseudomonadota</taxon>
        <taxon>Alphaproteobacteria</taxon>
        <taxon>Rhodospirillales</taxon>
        <taxon>Magnetospirillaceae</taxon>
        <taxon>Paramagnetospirillum</taxon>
    </lineage>
</organism>
<dbReference type="HAMAP" id="MF_00822">
    <property type="entry name" value="UreE"/>
    <property type="match status" value="1"/>
</dbReference>
<dbReference type="GO" id="GO:0006457">
    <property type="term" value="P:protein folding"/>
    <property type="evidence" value="ECO:0007669"/>
    <property type="project" value="InterPro"/>
</dbReference>
<name>A0A364NUA9_9PROT</name>
<keyword evidence="3 5" id="KW-0533">Nickel</keyword>
<dbReference type="Pfam" id="PF02814">
    <property type="entry name" value="UreE_N"/>
    <property type="match status" value="1"/>
</dbReference>
<dbReference type="GO" id="GO:0005737">
    <property type="term" value="C:cytoplasm"/>
    <property type="evidence" value="ECO:0007669"/>
    <property type="project" value="UniProtKB-SubCell"/>
</dbReference>
<dbReference type="PIRSF" id="PIRSF036402">
    <property type="entry name" value="Ureas_acces_UreE"/>
    <property type="match status" value="1"/>
</dbReference>
<dbReference type="Pfam" id="PF05194">
    <property type="entry name" value="UreE_C"/>
    <property type="match status" value="1"/>
</dbReference>
<dbReference type="GO" id="GO:0016151">
    <property type="term" value="F:nickel cation binding"/>
    <property type="evidence" value="ECO:0007669"/>
    <property type="project" value="UniProtKB-UniRule"/>
</dbReference>
<sequence length="157" mass="16652">MRRATAILAAGTFAETTASVTLAAHDRHRRRFRMCDDSGAEFLLDLPNAVHLKDGDGLALDGGGVIVVRAAREEVADIHCNSPDLAARVAWHVGNRHVPVQVLAGGGLRVTADPVLMDMVEGLGASVTRHTAPFQPEPGAYDPHGLLAAPEPLVRWG</sequence>
<evidence type="ECO:0000256" key="1">
    <source>
        <dbReference type="ARBA" id="ARBA00004496"/>
    </source>
</evidence>
<dbReference type="SMART" id="SM00988">
    <property type="entry name" value="UreE_N"/>
    <property type="match status" value="1"/>
</dbReference>
<gene>
    <name evidence="5" type="primary">ureE</name>
    <name evidence="7" type="ORF">CU669_18150</name>
</gene>
<evidence type="ECO:0000256" key="3">
    <source>
        <dbReference type="ARBA" id="ARBA00022596"/>
    </source>
</evidence>
<dbReference type="Gene3D" id="2.60.260.20">
    <property type="entry name" value="Urease metallochaperone UreE, N-terminal domain"/>
    <property type="match status" value="1"/>
</dbReference>
<dbReference type="InterPro" id="IPR007864">
    <property type="entry name" value="UreE_C_dom"/>
</dbReference>
<evidence type="ECO:0000259" key="6">
    <source>
        <dbReference type="SMART" id="SM00988"/>
    </source>
</evidence>
<keyword evidence="2 5" id="KW-0963">Cytoplasm</keyword>
<keyword evidence="4 5" id="KW-0143">Chaperone</keyword>
<dbReference type="InterPro" id="IPR004029">
    <property type="entry name" value="UreE_N"/>
</dbReference>
<evidence type="ECO:0000313" key="7">
    <source>
        <dbReference type="EMBL" id="RAU20467.1"/>
    </source>
</evidence>
<dbReference type="InterPro" id="IPR036118">
    <property type="entry name" value="UreE_N_sf"/>
</dbReference>
<dbReference type="Proteomes" id="UP000251075">
    <property type="component" value="Unassembled WGS sequence"/>
</dbReference>
<feature type="domain" description="UreE urease accessory N-terminal" evidence="6">
    <location>
        <begin position="3"/>
        <end position="66"/>
    </location>
</feature>
<comment type="caution">
    <text evidence="7">The sequence shown here is derived from an EMBL/GenBank/DDBJ whole genome shotgun (WGS) entry which is preliminary data.</text>
</comment>
<dbReference type="EMBL" id="PGTO01000022">
    <property type="protein sequence ID" value="RAU20467.1"/>
    <property type="molecule type" value="Genomic_DNA"/>
</dbReference>
<proteinExistence type="inferred from homology"/>
<protein>
    <recommendedName>
        <fullName evidence="5">Urease accessory protein UreE</fullName>
    </recommendedName>
</protein>
<dbReference type="GO" id="GO:0051082">
    <property type="term" value="F:unfolded protein binding"/>
    <property type="evidence" value="ECO:0007669"/>
    <property type="project" value="UniProtKB-UniRule"/>
</dbReference>
<dbReference type="SUPFAM" id="SSF69287">
    <property type="entry name" value="Urease metallochaperone UreE, N-terminal domain"/>
    <property type="match status" value="1"/>
</dbReference>
<reference evidence="7 8" key="1">
    <citation type="submission" date="2017-11" db="EMBL/GenBank/DDBJ databases">
        <title>Draft genome sequence of magnetotactic bacterium Magnetospirillum kuznetsovii LBB-42.</title>
        <authorList>
            <person name="Grouzdev D.S."/>
            <person name="Rysina M.S."/>
            <person name="Baslerov R.V."/>
            <person name="Koziaeva V."/>
        </authorList>
    </citation>
    <scope>NUCLEOTIDE SEQUENCE [LARGE SCALE GENOMIC DNA]</scope>
    <source>
        <strain evidence="7 8">LBB-42</strain>
    </source>
</reference>
<accession>A0A364NUA9</accession>
<dbReference type="Gene3D" id="3.30.70.790">
    <property type="entry name" value="UreE, C-terminal domain"/>
    <property type="match status" value="1"/>
</dbReference>
<comment type="subcellular location">
    <subcellularLocation>
        <location evidence="1 5">Cytoplasm</location>
    </subcellularLocation>
</comment>
<dbReference type="SUPFAM" id="SSF69737">
    <property type="entry name" value="Urease metallochaperone UreE, C-terminal domain"/>
    <property type="match status" value="1"/>
</dbReference>
<comment type="function">
    <text evidence="5">Involved in urease metallocenter assembly. Binds nickel. Probably functions as a nickel donor during metallocenter assembly.</text>
</comment>
<dbReference type="OrthoDB" id="9802215at2"/>
<dbReference type="GO" id="GO:0019627">
    <property type="term" value="P:urea metabolic process"/>
    <property type="evidence" value="ECO:0007669"/>
    <property type="project" value="InterPro"/>
</dbReference>
<comment type="similarity">
    <text evidence="5">Belongs to the UreE family.</text>
</comment>
<dbReference type="RefSeq" id="WP_112147012.1">
    <property type="nucleotide sequence ID" value="NZ_PGTO01000022.1"/>
</dbReference>